<dbReference type="GeneID" id="70129491"/>
<feature type="compositionally biased region" description="Polar residues" evidence="2">
    <location>
        <begin position="637"/>
        <end position="658"/>
    </location>
</feature>
<dbReference type="Proteomes" id="UP000758603">
    <property type="component" value="Unassembled WGS sequence"/>
</dbReference>
<feature type="region of interest" description="Disordered" evidence="2">
    <location>
        <begin position="603"/>
        <end position="660"/>
    </location>
</feature>
<sequence length="714" mass="78792">MPVVDSASIPPIEIGTFDAFHPQNSEFTGSSSGVFFVNTVFRAFAKFSQGTTGSAPTANSFKPASVDGFIGTAESNQEPVVENASSQLDGASTTHRGGERPTLGLQTYGISVRGLGNPPDPTLAKQLVMLYFEHWHPFFPFLHGPTFFDDLSAFYDNTLPDVQDASCERRRRMRLCRAVTYQCIFNIAAAAHPRGLPPTACIQSPLALLEVLGILSVDRDLASLQALMAAELYLVTIMSLRAASTIHGTLTRLIYHSGLHRCPFRYIQLPRDVREMRKRILWCAYTHDRYLSQSLGHPLGLQDSDIDVCMPGTELHKPVDTSHCRMSPQASPVNDINSHLPSDHPSASAGDAENVGSSTELPQQPRVNSSANGTLTNNQVLRNYQGSGGSAVNVQEQFAKYSQLVAEALELFHKSLHARSITRARITELTFKINSWWNGLPGGFQVEEDLIGETQTSKPSYAAFFAISYHHLLILINRPFLSLPIHTMDFRSSLQCAITASRDLISKLKHVVNDPFLMNYPVILSAVWMAGLVLAFATLLDMYPLSKSTVPFFRSEITKCLKTLQLMGVKWPSAKHCHNAMKRLLSRLNDQPVSDMERQALMPTIEQSRTMEPGTSAVQVQASGEPRGTKRPREQNETQVEISSRRSGNHASESSGNASLLPEWAPIAQYNGPDFGFDALQFDIQPGEDQILNALDLNHTGLFDDMGWQDFSSG</sequence>
<feature type="domain" description="Xylanolytic transcriptional activator regulatory" evidence="3">
    <location>
        <begin position="243"/>
        <end position="317"/>
    </location>
</feature>
<feature type="compositionally biased region" description="Polar residues" evidence="2">
    <location>
        <begin position="328"/>
        <end position="340"/>
    </location>
</feature>
<feature type="compositionally biased region" description="Polar residues" evidence="2">
    <location>
        <begin position="78"/>
        <end position="95"/>
    </location>
</feature>
<keyword evidence="1" id="KW-0539">Nucleus</keyword>
<evidence type="ECO:0000313" key="4">
    <source>
        <dbReference type="EMBL" id="KAH6647370.1"/>
    </source>
</evidence>
<gene>
    <name evidence="4" type="ORF">BKA67DRAFT_539244</name>
</gene>
<evidence type="ECO:0000256" key="2">
    <source>
        <dbReference type="SAM" id="MobiDB-lite"/>
    </source>
</evidence>
<dbReference type="Pfam" id="PF04082">
    <property type="entry name" value="Fungal_trans"/>
    <property type="match status" value="1"/>
</dbReference>
<keyword evidence="5" id="KW-1185">Reference proteome</keyword>
<reference evidence="4" key="1">
    <citation type="journal article" date="2021" name="Nat. Commun.">
        <title>Genetic determinants of endophytism in the Arabidopsis root mycobiome.</title>
        <authorList>
            <person name="Mesny F."/>
            <person name="Miyauchi S."/>
            <person name="Thiergart T."/>
            <person name="Pickel B."/>
            <person name="Atanasova L."/>
            <person name="Karlsson M."/>
            <person name="Huettel B."/>
            <person name="Barry K.W."/>
            <person name="Haridas S."/>
            <person name="Chen C."/>
            <person name="Bauer D."/>
            <person name="Andreopoulos W."/>
            <person name="Pangilinan J."/>
            <person name="LaButti K."/>
            <person name="Riley R."/>
            <person name="Lipzen A."/>
            <person name="Clum A."/>
            <person name="Drula E."/>
            <person name="Henrissat B."/>
            <person name="Kohler A."/>
            <person name="Grigoriev I.V."/>
            <person name="Martin F.M."/>
            <person name="Hacquard S."/>
        </authorList>
    </citation>
    <scope>NUCLEOTIDE SEQUENCE</scope>
    <source>
        <strain evidence="4">MPI-SDFR-AT-0073</strain>
    </source>
</reference>
<dbReference type="InterPro" id="IPR007219">
    <property type="entry name" value="XnlR_reg_dom"/>
</dbReference>
<dbReference type="GO" id="GO:0003677">
    <property type="term" value="F:DNA binding"/>
    <property type="evidence" value="ECO:0007669"/>
    <property type="project" value="InterPro"/>
</dbReference>
<dbReference type="CDD" id="cd12148">
    <property type="entry name" value="fungal_TF_MHR"/>
    <property type="match status" value="1"/>
</dbReference>
<proteinExistence type="predicted"/>
<feature type="compositionally biased region" description="Basic and acidic residues" evidence="2">
    <location>
        <begin position="627"/>
        <end position="636"/>
    </location>
</feature>
<dbReference type="EMBL" id="JAGPXC010000008">
    <property type="protein sequence ID" value="KAH6647370.1"/>
    <property type="molecule type" value="Genomic_DNA"/>
</dbReference>
<dbReference type="AlphaFoldDB" id="A0A9P8RNC8"/>
<feature type="region of interest" description="Disordered" evidence="2">
    <location>
        <begin position="78"/>
        <end position="103"/>
    </location>
</feature>
<dbReference type="GO" id="GO:0003700">
    <property type="term" value="F:DNA-binding transcription factor activity"/>
    <property type="evidence" value="ECO:0007669"/>
    <property type="project" value="InterPro"/>
</dbReference>
<organism evidence="4 5">
    <name type="scientific">Truncatella angustata</name>
    <dbReference type="NCBI Taxonomy" id="152316"/>
    <lineage>
        <taxon>Eukaryota</taxon>
        <taxon>Fungi</taxon>
        <taxon>Dikarya</taxon>
        <taxon>Ascomycota</taxon>
        <taxon>Pezizomycotina</taxon>
        <taxon>Sordariomycetes</taxon>
        <taxon>Xylariomycetidae</taxon>
        <taxon>Amphisphaeriales</taxon>
        <taxon>Sporocadaceae</taxon>
        <taxon>Truncatella</taxon>
    </lineage>
</organism>
<dbReference type="OrthoDB" id="189997at2759"/>
<evidence type="ECO:0000259" key="3">
    <source>
        <dbReference type="SMART" id="SM00906"/>
    </source>
</evidence>
<dbReference type="GO" id="GO:0006351">
    <property type="term" value="P:DNA-templated transcription"/>
    <property type="evidence" value="ECO:0007669"/>
    <property type="project" value="InterPro"/>
</dbReference>
<dbReference type="GO" id="GO:0008270">
    <property type="term" value="F:zinc ion binding"/>
    <property type="evidence" value="ECO:0007669"/>
    <property type="project" value="InterPro"/>
</dbReference>
<feature type="region of interest" description="Disordered" evidence="2">
    <location>
        <begin position="320"/>
        <end position="382"/>
    </location>
</feature>
<dbReference type="SMART" id="SM00906">
    <property type="entry name" value="Fungal_trans"/>
    <property type="match status" value="1"/>
</dbReference>
<dbReference type="InterPro" id="IPR050987">
    <property type="entry name" value="AtrR-like"/>
</dbReference>
<dbReference type="RefSeq" id="XP_045953882.1">
    <property type="nucleotide sequence ID" value="XM_046100599.1"/>
</dbReference>
<dbReference type="PANTHER" id="PTHR46910">
    <property type="entry name" value="TRANSCRIPTION FACTOR PDR1"/>
    <property type="match status" value="1"/>
</dbReference>
<evidence type="ECO:0000256" key="1">
    <source>
        <dbReference type="ARBA" id="ARBA00023242"/>
    </source>
</evidence>
<evidence type="ECO:0000313" key="5">
    <source>
        <dbReference type="Proteomes" id="UP000758603"/>
    </source>
</evidence>
<dbReference type="PANTHER" id="PTHR46910:SF9">
    <property type="entry name" value="MISCELLANEOUS ZN(II)2CYS6 TRANSCRIPTION FACTOR (EUROFUNG)"/>
    <property type="match status" value="1"/>
</dbReference>
<accession>A0A9P8RNC8</accession>
<name>A0A9P8RNC8_9PEZI</name>
<feature type="compositionally biased region" description="Polar residues" evidence="2">
    <location>
        <begin position="355"/>
        <end position="382"/>
    </location>
</feature>
<comment type="caution">
    <text evidence="4">The sequence shown here is derived from an EMBL/GenBank/DDBJ whole genome shotgun (WGS) entry which is preliminary data.</text>
</comment>
<protein>
    <submittedName>
        <fullName evidence="4">Fungal-specific transcription factor domain-containing protein</fullName>
    </submittedName>
</protein>